<dbReference type="Gene3D" id="3.40.50.2020">
    <property type="match status" value="1"/>
</dbReference>
<keyword evidence="3" id="KW-0808">Transferase</keyword>
<sequence length="190" mass="19919">MQPGCAGKSGGSPTFEDRSDAGRRPSDRVAALDLHDPVVYALPRGGVPVAAPISERLHAPLGRLVVGGSGTGAAGRVARRESTELERRRILCCGDRQPVLATGRVAVVVDDGIATGATIRAALAEVRRQCAAQTVIAVPVAPARLVAELGDEADRVVVLKSAPAFWAIGPFYRDFHHHSDAETADLLGEF</sequence>
<keyword evidence="4" id="KW-1185">Reference proteome</keyword>
<dbReference type="InterPro" id="IPR029057">
    <property type="entry name" value="PRTase-like"/>
</dbReference>
<accession>A0A4V3IEF0</accession>
<dbReference type="CDD" id="cd06223">
    <property type="entry name" value="PRTases_typeI"/>
    <property type="match status" value="1"/>
</dbReference>
<dbReference type="OrthoDB" id="9810066at2"/>
<dbReference type="EMBL" id="SOFP01000063">
    <property type="protein sequence ID" value="TFC12233.1"/>
    <property type="molecule type" value="Genomic_DNA"/>
</dbReference>
<dbReference type="Proteomes" id="UP000298412">
    <property type="component" value="Unassembled WGS sequence"/>
</dbReference>
<protein>
    <submittedName>
        <fullName evidence="3">Phosphoribosyltransferase</fullName>
    </submittedName>
</protein>
<keyword evidence="3" id="KW-0328">Glycosyltransferase</keyword>
<feature type="domain" description="Phosphoribosyltransferase" evidence="2">
    <location>
        <begin position="33"/>
        <end position="174"/>
    </location>
</feature>
<feature type="region of interest" description="Disordered" evidence="1">
    <location>
        <begin position="1"/>
        <end position="25"/>
    </location>
</feature>
<dbReference type="AlphaFoldDB" id="A0A4V3IEF0"/>
<comment type="caution">
    <text evidence="3">The sequence shown here is derived from an EMBL/GenBank/DDBJ whole genome shotgun (WGS) entry which is preliminary data.</text>
</comment>
<evidence type="ECO:0000256" key="1">
    <source>
        <dbReference type="SAM" id="MobiDB-lite"/>
    </source>
</evidence>
<proteinExistence type="predicted"/>
<feature type="compositionally biased region" description="Basic and acidic residues" evidence="1">
    <location>
        <begin position="15"/>
        <end position="25"/>
    </location>
</feature>
<organism evidence="3 4">
    <name type="scientific">Cryobacterium algoritolerans</name>
    <dbReference type="NCBI Taxonomy" id="1259184"/>
    <lineage>
        <taxon>Bacteria</taxon>
        <taxon>Bacillati</taxon>
        <taxon>Actinomycetota</taxon>
        <taxon>Actinomycetes</taxon>
        <taxon>Micrococcales</taxon>
        <taxon>Microbacteriaceae</taxon>
        <taxon>Cryobacterium</taxon>
    </lineage>
</organism>
<dbReference type="InterPro" id="IPR000836">
    <property type="entry name" value="PRTase_dom"/>
</dbReference>
<reference evidence="3 4" key="1">
    <citation type="submission" date="2019-03" db="EMBL/GenBank/DDBJ databases">
        <title>Genomics of glacier-inhabiting Cryobacterium strains.</title>
        <authorList>
            <person name="Liu Q."/>
            <person name="Xin Y.-H."/>
        </authorList>
    </citation>
    <scope>NUCLEOTIDE SEQUENCE [LARGE SCALE GENOMIC DNA]</scope>
    <source>
        <strain evidence="3 4">MDT1-3</strain>
    </source>
</reference>
<dbReference type="Pfam" id="PF00156">
    <property type="entry name" value="Pribosyltran"/>
    <property type="match status" value="1"/>
</dbReference>
<gene>
    <name evidence="3" type="ORF">E3O19_13465</name>
</gene>
<evidence type="ECO:0000313" key="3">
    <source>
        <dbReference type="EMBL" id="TFC12233.1"/>
    </source>
</evidence>
<dbReference type="SUPFAM" id="SSF53271">
    <property type="entry name" value="PRTase-like"/>
    <property type="match status" value="1"/>
</dbReference>
<dbReference type="GO" id="GO:0016757">
    <property type="term" value="F:glycosyltransferase activity"/>
    <property type="evidence" value="ECO:0007669"/>
    <property type="project" value="UniProtKB-KW"/>
</dbReference>
<name>A0A4V3IEF0_9MICO</name>
<evidence type="ECO:0000313" key="4">
    <source>
        <dbReference type="Proteomes" id="UP000298412"/>
    </source>
</evidence>
<evidence type="ECO:0000259" key="2">
    <source>
        <dbReference type="Pfam" id="PF00156"/>
    </source>
</evidence>